<sequence>MDMDMDSSVIISSIALLKPSSIIDHHPLCIGFHQHQHQHHHQSMDRSPGSYWR</sequence>
<reference evidence="4" key="6">
    <citation type="journal article" date="2008" name="Nucleic Acids Res.">
        <title>The rice annotation project database (RAP-DB): 2008 update.</title>
        <authorList>
            <consortium name="The rice annotation project (RAP)"/>
        </authorList>
    </citation>
    <scope>GENOME REANNOTATION</scope>
    <source>
        <strain evidence="4">cv. Nipponbare</strain>
    </source>
</reference>
<name>C7IYF7_ORYSJ</name>
<protein>
    <submittedName>
        <fullName evidence="3">Os02g0806400 protein</fullName>
    </submittedName>
</protein>
<evidence type="ECO:0000313" key="4">
    <source>
        <dbReference type="Proteomes" id="UP000000763"/>
    </source>
</evidence>
<reference evidence="3 4" key="2">
    <citation type="journal article" date="2005" name="Nature">
        <title>The map-based sequence of the rice genome.</title>
        <authorList>
            <consortium name="International rice genome sequencing project (IRGSP)"/>
            <person name="Matsumoto T."/>
            <person name="Wu J."/>
            <person name="Kanamori H."/>
            <person name="Katayose Y."/>
            <person name="Fujisawa M."/>
            <person name="Namiki N."/>
            <person name="Mizuno H."/>
            <person name="Yamamoto K."/>
            <person name="Antonio B.A."/>
            <person name="Baba T."/>
            <person name="Sakata K."/>
            <person name="Nagamura Y."/>
            <person name="Aoki H."/>
            <person name="Arikawa K."/>
            <person name="Arita K."/>
            <person name="Bito T."/>
            <person name="Chiden Y."/>
            <person name="Fujitsuka N."/>
            <person name="Fukunaka R."/>
            <person name="Hamada M."/>
            <person name="Harada C."/>
            <person name="Hayashi A."/>
            <person name="Hijishita S."/>
            <person name="Honda M."/>
            <person name="Hosokawa S."/>
            <person name="Ichikawa Y."/>
            <person name="Idonuma A."/>
            <person name="Iijima M."/>
            <person name="Ikeda M."/>
            <person name="Ikeno M."/>
            <person name="Ito K."/>
            <person name="Ito S."/>
            <person name="Ito T."/>
            <person name="Ito Y."/>
            <person name="Ito Y."/>
            <person name="Iwabuchi A."/>
            <person name="Kamiya K."/>
            <person name="Karasawa W."/>
            <person name="Kurita K."/>
            <person name="Katagiri S."/>
            <person name="Kikuta A."/>
            <person name="Kobayashi H."/>
            <person name="Kobayashi N."/>
            <person name="Machita K."/>
            <person name="Maehara T."/>
            <person name="Masukawa M."/>
            <person name="Mizubayashi T."/>
            <person name="Mukai Y."/>
            <person name="Nagasaki H."/>
            <person name="Nagata Y."/>
            <person name="Naito S."/>
            <person name="Nakashima M."/>
            <person name="Nakama Y."/>
            <person name="Nakamichi Y."/>
            <person name="Nakamura M."/>
            <person name="Meguro A."/>
            <person name="Negishi M."/>
            <person name="Ohta I."/>
            <person name="Ohta T."/>
            <person name="Okamoto M."/>
            <person name="Ono N."/>
            <person name="Saji S."/>
            <person name="Sakaguchi M."/>
            <person name="Sakai K."/>
            <person name="Shibata M."/>
            <person name="Shimokawa T."/>
            <person name="Song J."/>
            <person name="Takazaki Y."/>
            <person name="Terasawa K."/>
            <person name="Tsugane M."/>
            <person name="Tsuji K."/>
            <person name="Ueda S."/>
            <person name="Waki K."/>
            <person name="Yamagata H."/>
            <person name="Yamamoto M."/>
            <person name="Yamamoto S."/>
            <person name="Yamane H."/>
            <person name="Yoshiki S."/>
            <person name="Yoshihara R."/>
            <person name="Yukawa K."/>
            <person name="Zhong H."/>
            <person name="Yano M."/>
            <person name="Yuan Q."/>
            <person name="Ouyang S."/>
            <person name="Liu J."/>
            <person name="Jones K.M."/>
            <person name="Gansberger K."/>
            <person name="Moffat K."/>
            <person name="Hill J."/>
            <person name="Bera J."/>
            <person name="Fadrosh D."/>
            <person name="Jin S."/>
            <person name="Johri S."/>
            <person name="Kim M."/>
            <person name="Overton L."/>
            <person name="Reardon M."/>
            <person name="Tsitrin T."/>
            <person name="Vuong H."/>
            <person name="Weaver B."/>
            <person name="Ciecko A."/>
            <person name="Tallon L."/>
            <person name="Jackson J."/>
            <person name="Pai G."/>
            <person name="Aken S.V."/>
            <person name="Utterback T."/>
            <person name="Reidmuller S."/>
            <person name="Feldblyum T."/>
            <person name="Hsiao J."/>
            <person name="Zismann V."/>
            <person name="Iobst S."/>
            <person name="de Vazeille A.R."/>
            <person name="Buell C.R."/>
            <person name="Ying K."/>
            <person name="Li Y."/>
            <person name="Lu T."/>
            <person name="Huang Y."/>
            <person name="Zhao Q."/>
            <person name="Feng Q."/>
            <person name="Zhang L."/>
            <person name="Zhu J."/>
            <person name="Weng Q."/>
            <person name="Mu J."/>
            <person name="Lu Y."/>
            <person name="Fan D."/>
            <person name="Liu Y."/>
            <person name="Guan J."/>
            <person name="Zhang Y."/>
            <person name="Yu S."/>
            <person name="Liu X."/>
            <person name="Zhang Y."/>
            <person name="Hong G."/>
            <person name="Han B."/>
            <person name="Choisne N."/>
            <person name="Demange N."/>
            <person name="Orjeda G."/>
            <person name="Samain S."/>
            <person name="Cattolico L."/>
            <person name="Pelletier E."/>
            <person name="Couloux A."/>
            <person name="Segurens B."/>
            <person name="Wincker P."/>
            <person name="D'Hont A."/>
            <person name="Scarpelli C."/>
            <person name="Weissenbach J."/>
            <person name="Salanoubat M."/>
            <person name="Quetier F."/>
            <person name="Yu Y."/>
            <person name="Kim H.R."/>
            <person name="Rambo T."/>
            <person name="Currie J."/>
            <person name="Collura K."/>
            <person name="Luo M."/>
            <person name="Yang T."/>
            <person name="Ammiraju J.S.S."/>
            <person name="Engler F."/>
            <person name="Soderlund C."/>
            <person name="Wing R.A."/>
            <person name="Palmer L.E."/>
            <person name="de la Bastide M."/>
            <person name="Spiegel L."/>
            <person name="Nascimento L."/>
            <person name="Zutavern T."/>
            <person name="O'Shaughnessy A."/>
            <person name="Dike S."/>
            <person name="Dedhia N."/>
            <person name="Preston R."/>
            <person name="Balija V."/>
            <person name="McCombie W.R."/>
            <person name="Chow T."/>
            <person name="Chen H."/>
            <person name="Chung M."/>
            <person name="Chen C."/>
            <person name="Shaw J."/>
            <person name="Wu H."/>
            <person name="Hsiao K."/>
            <person name="Chao Y."/>
            <person name="Chu M."/>
            <person name="Cheng C."/>
            <person name="Hour A."/>
            <person name="Lee P."/>
            <person name="Lin S."/>
            <person name="Lin Y."/>
            <person name="Liou J."/>
            <person name="Liu S."/>
            <person name="Hsing Y."/>
            <person name="Raghuvanshi S."/>
            <person name="Mohanty A."/>
            <person name="Bharti A.K."/>
            <person name="Gaur A."/>
            <person name="Gupta V."/>
            <person name="Kumar D."/>
            <person name="Ravi V."/>
            <person name="Vij S."/>
            <person name="Kapur A."/>
            <person name="Khurana P."/>
            <person name="Khurana P."/>
            <person name="Khurana J.P."/>
            <person name="Tyagi A.K."/>
            <person name="Gaikwad K."/>
            <person name="Singh A."/>
            <person name="Dalal V."/>
            <person name="Srivastava S."/>
            <person name="Dixit A."/>
            <person name="Pal A.K."/>
            <person name="Ghazi I.A."/>
            <person name="Yadav M."/>
            <person name="Pandit A."/>
            <person name="Bhargava A."/>
            <person name="Sureshbabu K."/>
            <person name="Batra K."/>
            <person name="Sharma T.R."/>
            <person name="Mohapatra T."/>
            <person name="Singh N.K."/>
            <person name="Messing J."/>
            <person name="Nelson A.B."/>
            <person name="Fuks G."/>
            <person name="Kavchok S."/>
            <person name="Keizer G."/>
            <person name="Linton E."/>
            <person name="Llaca V."/>
            <person name="Song R."/>
            <person name="Tanyolac B."/>
            <person name="Young S."/>
            <person name="Ho-Il K."/>
            <person name="Hahn J.H."/>
            <person name="Sangsakoo G."/>
            <person name="Vanavichit A."/>
            <person name="de Mattos Luiz.A.T."/>
            <person name="Zimmer P.D."/>
            <person name="Malone G."/>
            <person name="Dellagostin O."/>
            <person name="de Oliveira A.C."/>
            <person name="Bevan M."/>
            <person name="Bancroft I."/>
            <person name="Minx P."/>
            <person name="Cordum H."/>
            <person name="Wilson R."/>
            <person name="Cheng Z."/>
            <person name="Jin W."/>
            <person name="Jiang J."/>
            <person name="Leong S.A."/>
            <person name="Iwama H."/>
            <person name="Gojobori T."/>
            <person name="Itoh T."/>
            <person name="Niimura Y."/>
            <person name="Fujii Y."/>
            <person name="Habara T."/>
            <person name="Sakai H."/>
            <person name="Sato Y."/>
            <person name="Wilson G."/>
            <person name="Kumar K."/>
            <person name="McCouch S."/>
            <person name="Juretic N."/>
            <person name="Hoen D."/>
            <person name="Wright S."/>
            <person name="Bruskiewich R."/>
            <person name="Bureau T."/>
            <person name="Miyao A."/>
            <person name="Hirochika H."/>
            <person name="Nishikawa T."/>
            <person name="Kadowaki K."/>
            <person name="Sugiura M."/>
            <person name="Burr B."/>
            <person name="Sasaki T."/>
        </authorList>
    </citation>
    <scope>NUCLEOTIDE SEQUENCE [LARGE SCALE GENOMIC DNA]</scope>
    <source>
        <strain evidence="4">cv. Nipponbare</strain>
    </source>
</reference>
<reference evidence="3" key="7">
    <citation type="submission" date="2012-08" db="EMBL/GenBank/DDBJ databases">
        <title>Oryza sativa nipponbare(GA3) genomic DNA, chromosome 2.</title>
        <authorList>
            <consortium name="IRGSP(International Rice Genome Sequencing Project)"/>
        </authorList>
    </citation>
    <scope>NUCLEOTIDE SEQUENCE</scope>
</reference>
<evidence type="ECO:0000256" key="1">
    <source>
        <dbReference type="SAM" id="MobiDB-lite"/>
    </source>
</evidence>
<proteinExistence type="predicted"/>
<evidence type="ECO:0000313" key="3">
    <source>
        <dbReference type="EMBL" id="BAH91921.1"/>
    </source>
</evidence>
<reference evidence="3" key="3">
    <citation type="journal article" date="2006" name="Nucleic Acids Res.">
        <title>The Rice Annotation Project Database (RAP-DB): hub for Oryza sativa ssp. japonica genome information.</title>
        <authorList>
            <person name="Ohyanagi H."/>
            <person name="Tanaka T."/>
            <person name="Sakai H."/>
            <person name="Shigemoto Y."/>
            <person name="Yamaguchi K."/>
            <person name="Habara T."/>
            <person name="Fujii Y."/>
            <person name="Antonio B.A."/>
            <person name="Nagamura Y."/>
            <person name="Imanishi T."/>
            <person name="Ikeo K."/>
            <person name="Itoh T."/>
            <person name="Gojobori T."/>
            <person name="Sasaki T."/>
        </authorList>
    </citation>
    <scope>NUCLEOTIDE SEQUENCE</scope>
</reference>
<dbReference type="AlphaFoldDB" id="C7IYF7"/>
<reference evidence="2" key="1">
    <citation type="submission" date="2001-09" db="EMBL/GenBank/DDBJ databases">
        <title>Oryza sativa nipponbare(GA3) genomic DNA, chromosome 2, BAC clone:OJ1111_C07.</title>
        <authorList>
            <person name="Sasaki T."/>
            <person name="Matsumoto T."/>
            <person name="Yamamoto K."/>
        </authorList>
    </citation>
    <scope>NUCLEOTIDE SEQUENCE</scope>
</reference>
<dbReference type="EMBL" id="AP004153">
    <property type="protein sequence ID" value="BAD19385.1"/>
    <property type="molecule type" value="Genomic_DNA"/>
</dbReference>
<evidence type="ECO:0000313" key="2">
    <source>
        <dbReference type="EMBL" id="BAD19385.1"/>
    </source>
</evidence>
<dbReference type="EMBL" id="AP008208">
    <property type="protein sequence ID" value="BAH91921.1"/>
    <property type="molecule type" value="Genomic_DNA"/>
</dbReference>
<dbReference type="Proteomes" id="UP000000763">
    <property type="component" value="Chromosome 2"/>
</dbReference>
<dbReference type="Gramene" id="Os02t0806400-01">
    <property type="protein sequence ID" value="Os02t0806400-01"/>
    <property type="gene ID" value="Os02g0806400"/>
</dbReference>
<dbReference type="KEGG" id="dosa:Os02g0806400"/>
<feature type="region of interest" description="Disordered" evidence="1">
    <location>
        <begin position="34"/>
        <end position="53"/>
    </location>
</feature>
<reference evidence="3" key="4">
    <citation type="journal article" date="2007" name="Genome Res.">
        <title>Curated Genome Annotation of Oryza sativa ssp. japonica and Comparative Genome Analysis with Arabidopsis thaliana.</title>
        <authorList>
            <consortium name="The Rice Annotation Project (RAP)"/>
            <person name="Itoh T."/>
            <person name="Tanaka T."/>
            <person name="Barrero R.A."/>
            <person name="Yamasaki C."/>
            <person name="Fujii Y."/>
            <person name="Hilton P.B."/>
            <person name="Antonio B.A."/>
            <person name="Aono H."/>
            <person name="Apweiler R."/>
            <person name="Bruskiewich R."/>
            <person name="Bureau T."/>
            <person name="Burr F."/>
            <person name="Costa de Oliveira A."/>
            <person name="Fuks G."/>
            <person name="Habara T."/>
            <person name="Haberer G."/>
            <person name="Han B."/>
            <person name="Harada E."/>
            <person name="Hiraki A.T."/>
            <person name="Hirochika H."/>
            <person name="Hoen D."/>
            <person name="Hokari H."/>
            <person name="Hosokawa S."/>
            <person name="Hsing Y."/>
            <person name="Ikawa H."/>
            <person name="Ikeo K."/>
            <person name="Imanishi T."/>
            <person name="Ito Y."/>
            <person name="Jaiswal P."/>
            <person name="Kanno M."/>
            <person name="Kawahara Y."/>
            <person name="Kawamura T."/>
            <person name="Kawashima H."/>
            <person name="Khurana J.P."/>
            <person name="Kikuchi S."/>
            <person name="Komatsu S."/>
            <person name="Koyanagi K.O."/>
            <person name="Kubooka H."/>
            <person name="Lieberherr D."/>
            <person name="Lin Y.C."/>
            <person name="Lonsdale D."/>
            <person name="Matsumoto T."/>
            <person name="Matsuya A."/>
            <person name="McCombie W.R."/>
            <person name="Messing J."/>
            <person name="Miyao A."/>
            <person name="Mulder N."/>
            <person name="Nagamura Y."/>
            <person name="Nam J."/>
            <person name="Namiki N."/>
            <person name="Numa H."/>
            <person name="Nurimoto S."/>
            <person name="O'donovan C."/>
            <person name="Ohyanagi H."/>
            <person name="Okido T."/>
            <person name="Oota S."/>
            <person name="Osato N."/>
            <person name="Palmer L.E."/>
            <person name="Quetier F."/>
            <person name="Raghuvanshi S."/>
            <person name="Saichi N."/>
            <person name="Sakai H."/>
            <person name="Sakai Y."/>
            <person name="Sakata K."/>
            <person name="Sakurai T."/>
            <person name="Sato F."/>
            <person name="Sato Y."/>
            <person name="Schoof H."/>
            <person name="Seki M."/>
            <person name="Shibata M."/>
            <person name="Shimizu Y."/>
            <person name="Shinozaki K."/>
            <person name="Shinso Y."/>
            <person name="Singh N.K."/>
            <person name="Smith-White B."/>
            <person name="Takeda J."/>
            <person name="Tanino M."/>
            <person name="Tatusova T."/>
            <person name="Thongjuea S."/>
            <person name="Todokoro F."/>
            <person name="Tsugane M."/>
            <person name="Tyagi A.K."/>
            <person name="Vanavichit A."/>
            <person name="Wang A."/>
            <person name="Wing R.A."/>
            <person name="Yamaguchi K."/>
            <person name="Yamamoto M."/>
            <person name="Yamamoto N."/>
            <person name="Yu Y."/>
            <person name="Zhang H."/>
            <person name="Zhao Q."/>
            <person name="Higo K."/>
            <person name="Burr B."/>
            <person name="Gojobori T."/>
            <person name="Sasaki T."/>
        </authorList>
    </citation>
    <scope>NUCLEOTIDE SEQUENCE</scope>
</reference>
<accession>C7IYF7</accession>
<gene>
    <name evidence="2" type="primary">OJ1111_C07.13-1</name>
    <name evidence="3" type="ordered locus">Os02g0806400</name>
</gene>
<organism evidence="3 4">
    <name type="scientific">Oryza sativa subsp. japonica</name>
    <name type="common">Rice</name>
    <dbReference type="NCBI Taxonomy" id="39947"/>
    <lineage>
        <taxon>Eukaryota</taxon>
        <taxon>Viridiplantae</taxon>
        <taxon>Streptophyta</taxon>
        <taxon>Embryophyta</taxon>
        <taxon>Tracheophyta</taxon>
        <taxon>Spermatophyta</taxon>
        <taxon>Magnoliopsida</taxon>
        <taxon>Liliopsida</taxon>
        <taxon>Poales</taxon>
        <taxon>Poaceae</taxon>
        <taxon>BOP clade</taxon>
        <taxon>Oryzoideae</taxon>
        <taxon>Oryzeae</taxon>
        <taxon>Oryzinae</taxon>
        <taxon>Oryza</taxon>
        <taxon>Oryza sativa</taxon>
    </lineage>
</organism>
<reference evidence="3" key="8">
    <citation type="submission" date="2012-08" db="EMBL/GenBank/DDBJ databases">
        <title>The Second Rice Annotation Project Meeting (RAP2).</title>
        <authorList>
            <consortium name="The Rice Annotation Project (RAP)"/>
        </authorList>
    </citation>
    <scope>NUCLEOTIDE SEQUENCE</scope>
</reference>
<reference evidence="3" key="5">
    <citation type="journal article" date="2008" name="Nucleic Acids Res.">
        <title>The Rice Annotation Project Database (RAP-DB): 2008 update.</title>
        <authorList>
            <consortium name="The Rice Annotation Project (RAP)"/>
            <person name="Tanaka T."/>
            <person name="Antonio B.A."/>
            <person name="Kikuchi S."/>
            <person name="Matsumoto T."/>
            <person name="Nagamura Y."/>
            <person name="Numa H."/>
            <person name="Sakai H."/>
            <person name="Wu J."/>
            <person name="Itoh T."/>
            <person name="Sasaki T."/>
            <person name="Aono R."/>
            <person name="Fujii Y."/>
            <person name="Habara T."/>
            <person name="Harada E."/>
            <person name="Kanno M."/>
            <person name="Kawahara Y."/>
            <person name="Kawashima H."/>
            <person name="Kubooka H."/>
            <person name="Matsuya A."/>
            <person name="Nakaoka H."/>
            <person name="Saichi N."/>
            <person name="Sanbonmatsu R."/>
            <person name="Sato Y."/>
            <person name="Shinso Y."/>
            <person name="Suzuki M."/>
            <person name="Takeda J."/>
            <person name="Tanino M."/>
            <person name="Todokoro F."/>
            <person name="Yamaguchi K."/>
            <person name="Yamamoto N."/>
            <person name="Yamasaki C."/>
            <person name="Imanishi T."/>
            <person name="Okido T."/>
            <person name="Tada M."/>
            <person name="Ikeo K."/>
            <person name="Tateno Y."/>
            <person name="Gojobori T."/>
            <person name="Lin Y.C."/>
            <person name="Wei F.J."/>
            <person name="Hsing Y.I."/>
            <person name="Zhao Q."/>
            <person name="Han B."/>
            <person name="Kramer M.R."/>
            <person name="McCombie R.W."/>
            <person name="Lonsdale D."/>
            <person name="O'Donovan C.C."/>
            <person name="Whitfield E.J."/>
            <person name="Apweiler R."/>
            <person name="Koyanagi K.O."/>
            <person name="Khurana J.P."/>
            <person name="Raghuvanshi S."/>
            <person name="Singh N.K."/>
            <person name="Tyagi A.K."/>
            <person name="Haberer G."/>
            <person name="Fujisawa M."/>
            <person name="Hosokawa S."/>
            <person name="Ito Y."/>
            <person name="Ikawa H."/>
            <person name="Shibata M."/>
            <person name="Yamamoto M."/>
            <person name="Bruskiewich R.M."/>
            <person name="Hoen D.R."/>
            <person name="Bureau TE."/>
            <person name="Namiki N."/>
            <person name="Ohyanagi H."/>
            <person name="Sakai Y."/>
            <person name="Nobushima S."/>
            <person name="Sakata K."/>
            <person name="Barrero R.A."/>
            <person name="Sato Y."/>
            <person name="Souvorov A."/>
            <person name="Smith-White B."/>
            <person name="Tatusova T."/>
            <person name="An S."/>
            <person name="An G."/>
            <person name="OOta S."/>
            <person name="Fuks G."/>
            <person name="Messing J."/>
            <person name="Christie K.R."/>
            <person name="Lieberherr D."/>
            <person name="Kim H."/>
            <person name="Zuccolo A."/>
            <person name="Wing R.A."/>
            <person name="Nobuta K."/>
            <person name="Green P.J."/>
            <person name="Lu C."/>
            <person name="Meyers BC."/>
            <person name="Chaparro C."/>
            <person name="Piegu B."/>
            <person name="Panaud O."/>
            <person name="Echeverria M."/>
        </authorList>
    </citation>
    <scope>NUCLEOTIDE SEQUENCE</scope>
</reference>